<dbReference type="InterPro" id="IPR056823">
    <property type="entry name" value="TEN-like_YD-shell"/>
</dbReference>
<dbReference type="Pfam" id="PF25023">
    <property type="entry name" value="TEN_YD-shell"/>
    <property type="match status" value="1"/>
</dbReference>
<dbReference type="Gene3D" id="2.170.16.10">
    <property type="entry name" value="Hedgehog/Intein (Hint) domain"/>
    <property type="match status" value="1"/>
</dbReference>
<dbReference type="InterPro" id="IPR036844">
    <property type="entry name" value="Hint_dom_sf"/>
</dbReference>
<feature type="compositionally biased region" description="Low complexity" evidence="2">
    <location>
        <begin position="14"/>
        <end position="24"/>
    </location>
</feature>
<dbReference type="Proteomes" id="UP000654123">
    <property type="component" value="Unassembled WGS sequence"/>
</dbReference>
<comment type="caution">
    <text evidence="4">The sequence shown here is derived from an EMBL/GenBank/DDBJ whole genome shotgun (WGS) entry which is preliminary data.</text>
</comment>
<dbReference type="Gene3D" id="2.180.10.10">
    <property type="entry name" value="RHS repeat-associated core"/>
    <property type="match status" value="1"/>
</dbReference>
<dbReference type="EMBL" id="BMSV01000001">
    <property type="protein sequence ID" value="GGP92357.1"/>
    <property type="molecule type" value="Genomic_DNA"/>
</dbReference>
<reference evidence="4" key="2">
    <citation type="submission" date="2020-09" db="EMBL/GenBank/DDBJ databases">
        <authorList>
            <person name="Sun Q."/>
            <person name="Ohkuma M."/>
        </authorList>
    </citation>
    <scope>NUCLEOTIDE SEQUENCE</scope>
    <source>
        <strain evidence="4">JCM 4335</strain>
    </source>
</reference>
<evidence type="ECO:0000256" key="1">
    <source>
        <dbReference type="ARBA" id="ARBA00022737"/>
    </source>
</evidence>
<reference evidence="4" key="1">
    <citation type="journal article" date="2014" name="Int. J. Syst. Evol. Microbiol.">
        <title>Complete genome sequence of Corynebacterium casei LMG S-19264T (=DSM 44701T), isolated from a smear-ripened cheese.</title>
        <authorList>
            <consortium name="US DOE Joint Genome Institute (JGI-PGF)"/>
            <person name="Walter F."/>
            <person name="Albersmeier A."/>
            <person name="Kalinowski J."/>
            <person name="Ruckert C."/>
        </authorList>
    </citation>
    <scope>NUCLEOTIDE SEQUENCE</scope>
    <source>
        <strain evidence="4">JCM 4335</strain>
    </source>
</reference>
<gene>
    <name evidence="4" type="ORF">GCM10010249_08060</name>
</gene>
<evidence type="ECO:0000256" key="2">
    <source>
        <dbReference type="SAM" id="MobiDB-lite"/>
    </source>
</evidence>
<dbReference type="InterPro" id="IPR050708">
    <property type="entry name" value="T6SS_VgrG/RHS"/>
</dbReference>
<dbReference type="InterPro" id="IPR022385">
    <property type="entry name" value="Rhs_assc_core"/>
</dbReference>
<dbReference type="CDD" id="cd00081">
    <property type="entry name" value="Hint"/>
    <property type="match status" value="1"/>
</dbReference>
<organism evidence="4 5">
    <name type="scientific">Streptomyces roseolilacinus</name>
    <dbReference type="NCBI Taxonomy" id="66904"/>
    <lineage>
        <taxon>Bacteria</taxon>
        <taxon>Bacillati</taxon>
        <taxon>Actinomycetota</taxon>
        <taxon>Actinomycetes</taxon>
        <taxon>Kitasatosporales</taxon>
        <taxon>Streptomycetaceae</taxon>
        <taxon>Streptomyces</taxon>
    </lineage>
</organism>
<feature type="region of interest" description="Disordered" evidence="2">
    <location>
        <begin position="1"/>
        <end position="24"/>
    </location>
</feature>
<name>A0A918EJM5_9ACTN</name>
<proteinExistence type="predicted"/>
<keyword evidence="5" id="KW-1185">Reference proteome</keyword>
<evidence type="ECO:0000313" key="5">
    <source>
        <dbReference type="Proteomes" id="UP000654123"/>
    </source>
</evidence>
<dbReference type="NCBIfam" id="TIGR03696">
    <property type="entry name" value="Rhs_assc_core"/>
    <property type="match status" value="1"/>
</dbReference>
<protein>
    <recommendedName>
        <fullName evidence="3">Hint domain-containing protein</fullName>
    </recommendedName>
</protein>
<dbReference type="AlphaFoldDB" id="A0A918EJM5"/>
<keyword evidence="1" id="KW-0677">Repeat</keyword>
<accession>A0A918EJM5</accession>
<dbReference type="PANTHER" id="PTHR32305">
    <property type="match status" value="1"/>
</dbReference>
<feature type="region of interest" description="Disordered" evidence="2">
    <location>
        <begin position="47"/>
        <end position="69"/>
    </location>
</feature>
<dbReference type="SMART" id="SM00306">
    <property type="entry name" value="HintN"/>
    <property type="match status" value="1"/>
</dbReference>
<dbReference type="SUPFAM" id="SSF51294">
    <property type="entry name" value="Hedgehog/intein (Hint) domain"/>
    <property type="match status" value="1"/>
</dbReference>
<sequence>MDARRYYSSPGAPTTVRTTGGKTTGHKLTVMLSDHHSTATTAVDLTDTQPVTHRRFDPYGNPRGTEPTSWVDRHTFLGVGIDDPTTGLTHIGAREYDPVTGRFISVDPIMDIADPLQMNGYTYANGNPITYSDPTGLIIAECGRQELSCRDGGKKVVGLGSRDPGPGSSPSAIAVGDTTVTVQVVGETIAVEGTYVPTHEELVDQYSWAKSSHSYSYDLKLWTRDKCTGGAGSHNEDFCRAASKMGWMGDTSVEVDLLEIIGARDVIDCAGGAGAACKRAATDAALGAATGGTAKLGKIAFKVLKTALKKGDSVPVQCLISSAKRDSFPAGTMVQLADGTQKPIEEVEVGDLVLATDPQTGATRAERVTAAIFTTSDKTYVDIAVATNAGVEVLTATDHHPFWSESGRSWVDAGELRPGTTLRTDDGVEAAVKSVRVYSKDQDTCNLTVADLHTYYVLAGATSVLVHNSNGCILPTPSVSDPKLQNLVNDLYKGTTNPARTGDGTTMSAIRDELSSGQLVHGRNHVAKGNQYARALNKWIGRNHRNGDPHDLIVARSLLADLKSALAGIDGDERRAVLSWPPPGLSAA</sequence>
<dbReference type="Pfam" id="PF07591">
    <property type="entry name" value="PT-HINT"/>
    <property type="match status" value="1"/>
</dbReference>
<evidence type="ECO:0000259" key="3">
    <source>
        <dbReference type="SMART" id="SM00306"/>
    </source>
</evidence>
<dbReference type="PANTHER" id="PTHR32305:SF17">
    <property type="entry name" value="TRNA NUCLEASE WAPA"/>
    <property type="match status" value="1"/>
</dbReference>
<evidence type="ECO:0000313" key="4">
    <source>
        <dbReference type="EMBL" id="GGP92357.1"/>
    </source>
</evidence>
<feature type="domain" description="Hint" evidence="3">
    <location>
        <begin position="325"/>
        <end position="426"/>
    </location>
</feature>
<dbReference type="InterPro" id="IPR003587">
    <property type="entry name" value="Hint_dom_N"/>
</dbReference>